<proteinExistence type="predicted"/>
<keyword evidence="4" id="KW-1185">Reference proteome</keyword>
<dbReference type="EMBL" id="WEGJ01000004">
    <property type="protein sequence ID" value="MQY11842.1"/>
    <property type="molecule type" value="Genomic_DNA"/>
</dbReference>
<organism evidence="3 4">
    <name type="scientific">Streptomyces smaragdinus</name>
    <dbReference type="NCBI Taxonomy" id="2585196"/>
    <lineage>
        <taxon>Bacteria</taxon>
        <taxon>Bacillati</taxon>
        <taxon>Actinomycetota</taxon>
        <taxon>Actinomycetes</taxon>
        <taxon>Kitasatosporales</taxon>
        <taxon>Streptomycetaceae</taxon>
        <taxon>Streptomyces</taxon>
    </lineage>
</organism>
<dbReference type="InterPro" id="IPR007313">
    <property type="entry name" value="FxsA"/>
</dbReference>
<dbReference type="GO" id="GO:0016020">
    <property type="term" value="C:membrane"/>
    <property type="evidence" value="ECO:0007669"/>
    <property type="project" value="InterPro"/>
</dbReference>
<protein>
    <recommendedName>
        <fullName evidence="5">FxsA family protein</fullName>
    </recommendedName>
</protein>
<dbReference type="RefSeq" id="WP_153451103.1">
    <property type="nucleotide sequence ID" value="NZ_WEGJ01000004.1"/>
</dbReference>
<accession>A0A7K0CFP3</accession>
<dbReference type="Proteomes" id="UP000466345">
    <property type="component" value="Unassembled WGS sequence"/>
</dbReference>
<evidence type="ECO:0000256" key="2">
    <source>
        <dbReference type="SAM" id="Phobius"/>
    </source>
</evidence>
<dbReference type="NCBIfam" id="NF008528">
    <property type="entry name" value="PRK11463.1-2"/>
    <property type="match status" value="1"/>
</dbReference>
<evidence type="ECO:0000313" key="4">
    <source>
        <dbReference type="Proteomes" id="UP000466345"/>
    </source>
</evidence>
<evidence type="ECO:0000313" key="3">
    <source>
        <dbReference type="EMBL" id="MQY11842.1"/>
    </source>
</evidence>
<dbReference type="PANTHER" id="PTHR35335:SF1">
    <property type="entry name" value="UPF0716 PROTEIN FXSA"/>
    <property type="match status" value="1"/>
</dbReference>
<feature type="region of interest" description="Disordered" evidence="1">
    <location>
        <begin position="1"/>
        <end position="30"/>
    </location>
</feature>
<dbReference type="AlphaFoldDB" id="A0A7K0CFP3"/>
<evidence type="ECO:0000256" key="1">
    <source>
        <dbReference type="SAM" id="MobiDB-lite"/>
    </source>
</evidence>
<gene>
    <name evidence="3" type="ORF">SRB5_19610</name>
</gene>
<dbReference type="OrthoDB" id="5192742at2"/>
<dbReference type="Pfam" id="PF04186">
    <property type="entry name" value="FxsA"/>
    <property type="match status" value="1"/>
</dbReference>
<sequence>MTTPQPYGGESGPHQGPGAPSSPSGPGARRRRGRARYLPLVVAAWAVLEIWLLIQVGHWVGALGVFGLLVLGAIVGGAVVKRAGRRAWRGLAASLQPSAAPAEQTDGSGNAVTMLGGLLLMFPGFASDVLGLILLLPPVRSLVGRRMERALERPVASGGLGDLNSAFTQARIHRPDGKIVRGEVVRDDEPPRGS</sequence>
<keyword evidence="2" id="KW-0812">Transmembrane</keyword>
<feature type="compositionally biased region" description="Low complexity" evidence="1">
    <location>
        <begin position="16"/>
        <end position="27"/>
    </location>
</feature>
<comment type="caution">
    <text evidence="3">The sequence shown here is derived from an EMBL/GenBank/DDBJ whole genome shotgun (WGS) entry which is preliminary data.</text>
</comment>
<keyword evidence="2" id="KW-0472">Membrane</keyword>
<feature type="transmembrane region" description="Helical" evidence="2">
    <location>
        <begin position="60"/>
        <end position="80"/>
    </location>
</feature>
<reference evidence="3 4" key="1">
    <citation type="submission" date="2019-10" db="EMBL/GenBank/DDBJ databases">
        <title>Streptomyces smaragdinus sp. nov. and Streptomyces fabii sp. nov., isolated from the gut of fungus growing-termite Macrotermes natalensis.</title>
        <authorList>
            <person name="Schwitalla J."/>
            <person name="Benndorf R."/>
            <person name="Martin K."/>
            <person name="De Beer W."/>
            <person name="Kaster A.-K."/>
            <person name="Vollmers J."/>
            <person name="Poulsen M."/>
            <person name="Beemelmanns C."/>
        </authorList>
    </citation>
    <scope>NUCLEOTIDE SEQUENCE [LARGE SCALE GENOMIC DNA]</scope>
    <source>
        <strain evidence="3 4">RB5</strain>
    </source>
</reference>
<evidence type="ECO:0008006" key="5">
    <source>
        <dbReference type="Google" id="ProtNLM"/>
    </source>
</evidence>
<keyword evidence="2" id="KW-1133">Transmembrane helix</keyword>
<dbReference type="PANTHER" id="PTHR35335">
    <property type="entry name" value="UPF0716 PROTEIN FXSA"/>
    <property type="match status" value="1"/>
</dbReference>
<name>A0A7K0CFP3_9ACTN</name>
<feature type="transmembrane region" description="Helical" evidence="2">
    <location>
        <begin position="37"/>
        <end position="54"/>
    </location>
</feature>
<dbReference type="NCBIfam" id="NF008527">
    <property type="entry name" value="PRK11463.1-1"/>
    <property type="match status" value="1"/>
</dbReference>
<feature type="transmembrane region" description="Helical" evidence="2">
    <location>
        <begin position="118"/>
        <end position="139"/>
    </location>
</feature>